<keyword evidence="2" id="KW-0436">Ligase</keyword>
<dbReference type="GO" id="GO:0016874">
    <property type="term" value="F:ligase activity"/>
    <property type="evidence" value="ECO:0007669"/>
    <property type="project" value="UniProtKB-KW"/>
</dbReference>
<proteinExistence type="predicted"/>
<evidence type="ECO:0000313" key="2">
    <source>
        <dbReference type="EMBL" id="RCU42342.1"/>
    </source>
</evidence>
<dbReference type="Proteomes" id="UP000252172">
    <property type="component" value="Unassembled WGS sequence"/>
</dbReference>
<dbReference type="NCBIfam" id="TIGR04122">
    <property type="entry name" value="Xnuc_lig_assoc"/>
    <property type="match status" value="1"/>
</dbReference>
<feature type="region of interest" description="Disordered" evidence="1">
    <location>
        <begin position="319"/>
        <end position="339"/>
    </location>
</feature>
<keyword evidence="2" id="KW-0540">Nuclease</keyword>
<keyword evidence="3" id="KW-1185">Reference proteome</keyword>
<keyword evidence="2" id="KW-0269">Exonuclease</keyword>
<organism evidence="2 3">
    <name type="scientific">Chryseobacterium lacus</name>
    <dbReference type="NCBI Taxonomy" id="2058346"/>
    <lineage>
        <taxon>Bacteria</taxon>
        <taxon>Pseudomonadati</taxon>
        <taxon>Bacteroidota</taxon>
        <taxon>Flavobacteriia</taxon>
        <taxon>Flavobacteriales</taxon>
        <taxon>Weeksellaceae</taxon>
        <taxon>Chryseobacterium group</taxon>
        <taxon>Chryseobacterium</taxon>
    </lineage>
</organism>
<dbReference type="PANTHER" id="PTHR11203:SF49">
    <property type="entry name" value="BLL1145 PROTEIN"/>
    <property type="match status" value="1"/>
</dbReference>
<dbReference type="AlphaFoldDB" id="A0A368MVW3"/>
<sequence>MKLIEFTNKGIYCPPGNFYVDPWYPVDFAVITHAHADHARWGMKKYLCHHDTKPILKLRIAEDISVQSVGYGETINKNNVEITFFPAGHVIGSAQIKLEYKGFVAVVSGDYKLQDDGLSVPFHPVKCHEFVTESTFGLPIYHWDEVPVMTRKLQDWVSQNRENGKTSVLVGYSLGKAQRILKALESNDNILVHHSIAKLNSAFEESGIELPSYSVIDFTHKSEMQGATVIVPPALLDSNVIKKIPNAALAICSGWMQVRGSRRWRSADAGFAISDHADWDGLLQAVKETEAEKVYVTHGFTDVFSKYLNEIGIEAEAISTRFGGEEPDEVPTDSPENKN</sequence>
<evidence type="ECO:0000256" key="1">
    <source>
        <dbReference type="SAM" id="MobiDB-lite"/>
    </source>
</evidence>
<keyword evidence="2" id="KW-0378">Hydrolase</keyword>
<dbReference type="EMBL" id="QPIE01000007">
    <property type="protein sequence ID" value="RCU42342.1"/>
    <property type="molecule type" value="Genomic_DNA"/>
</dbReference>
<dbReference type="OrthoDB" id="9803916at2"/>
<accession>A0A368MVW3</accession>
<comment type="caution">
    <text evidence="2">The sequence shown here is derived from an EMBL/GenBank/DDBJ whole genome shotgun (WGS) entry which is preliminary data.</text>
</comment>
<name>A0A368MVW3_9FLAO</name>
<dbReference type="InterPro" id="IPR036866">
    <property type="entry name" value="RibonucZ/Hydroxyglut_hydro"/>
</dbReference>
<reference evidence="2 3" key="1">
    <citation type="submission" date="2018-07" db="EMBL/GenBank/DDBJ databases">
        <title>Chryseobacterium lacus sp. nov., isolated from lake water.</title>
        <authorList>
            <person name="Li C.-M."/>
        </authorList>
    </citation>
    <scope>NUCLEOTIDE SEQUENCE [LARGE SCALE GENOMIC DNA]</scope>
    <source>
        <strain evidence="2 3">YLOS41</strain>
    </source>
</reference>
<dbReference type="Gene3D" id="3.60.15.10">
    <property type="entry name" value="Ribonuclease Z/Hydroxyacylglutathione hydrolase-like"/>
    <property type="match status" value="1"/>
</dbReference>
<dbReference type="PANTHER" id="PTHR11203">
    <property type="entry name" value="CLEAVAGE AND POLYADENYLATION SPECIFICITY FACTOR FAMILY MEMBER"/>
    <property type="match status" value="1"/>
</dbReference>
<dbReference type="InterPro" id="IPR026360">
    <property type="entry name" value="Xnuc_lig_assoc"/>
</dbReference>
<dbReference type="RefSeq" id="WP_114304443.1">
    <property type="nucleotide sequence ID" value="NZ_QPIE01000007.1"/>
</dbReference>
<dbReference type="GO" id="GO:0004527">
    <property type="term" value="F:exonuclease activity"/>
    <property type="evidence" value="ECO:0007669"/>
    <property type="project" value="UniProtKB-KW"/>
</dbReference>
<dbReference type="GO" id="GO:0004521">
    <property type="term" value="F:RNA endonuclease activity"/>
    <property type="evidence" value="ECO:0007669"/>
    <property type="project" value="TreeGrafter"/>
</dbReference>
<protein>
    <submittedName>
        <fullName evidence="2">Ligase-associated DNA damage response exonuclease</fullName>
        <ecNumber evidence="2">3.1.-.-</ecNumber>
    </submittedName>
</protein>
<dbReference type="SUPFAM" id="SSF56281">
    <property type="entry name" value="Metallo-hydrolase/oxidoreductase"/>
    <property type="match status" value="1"/>
</dbReference>
<dbReference type="InterPro" id="IPR050698">
    <property type="entry name" value="MBL"/>
</dbReference>
<dbReference type="EC" id="3.1.-.-" evidence="2"/>
<gene>
    <name evidence="2" type="ORF">DQ356_10480</name>
</gene>
<evidence type="ECO:0000313" key="3">
    <source>
        <dbReference type="Proteomes" id="UP000252172"/>
    </source>
</evidence>